<dbReference type="Proteomes" id="UP000718281">
    <property type="component" value="Unassembled WGS sequence"/>
</dbReference>
<name>A0A934X8C0_9MICO</name>
<evidence type="ECO:0000313" key="3">
    <source>
        <dbReference type="Proteomes" id="UP000718281"/>
    </source>
</evidence>
<dbReference type="GO" id="GO:0005524">
    <property type="term" value="F:ATP binding"/>
    <property type="evidence" value="ECO:0007669"/>
    <property type="project" value="UniProtKB-KW"/>
</dbReference>
<dbReference type="Gene3D" id="3.40.50.300">
    <property type="entry name" value="P-loop containing nucleotide triphosphate hydrolases"/>
    <property type="match status" value="1"/>
</dbReference>
<dbReference type="InterPro" id="IPR027417">
    <property type="entry name" value="P-loop_NTPase"/>
</dbReference>
<dbReference type="InterPro" id="IPR003439">
    <property type="entry name" value="ABC_transporter-like_ATP-bd"/>
</dbReference>
<keyword evidence="2" id="KW-0547">Nucleotide-binding</keyword>
<dbReference type="AlphaFoldDB" id="A0A934X8C0"/>
<dbReference type="GO" id="GO:0016887">
    <property type="term" value="F:ATP hydrolysis activity"/>
    <property type="evidence" value="ECO:0007669"/>
    <property type="project" value="InterPro"/>
</dbReference>
<keyword evidence="2" id="KW-0067">ATP-binding</keyword>
<dbReference type="Pfam" id="PF00005">
    <property type="entry name" value="ABC_tran"/>
    <property type="match status" value="1"/>
</dbReference>
<protein>
    <submittedName>
        <fullName evidence="2">ATP-binding cassette domain-containing protein</fullName>
    </submittedName>
</protein>
<accession>A0A934X8C0</accession>
<feature type="domain" description="ABC transporter" evidence="1">
    <location>
        <begin position="1"/>
        <end position="27"/>
    </location>
</feature>
<gene>
    <name evidence="2" type="ORF">IPF40_14360</name>
</gene>
<dbReference type="SUPFAM" id="SSF52540">
    <property type="entry name" value="P-loop containing nucleoside triphosphate hydrolases"/>
    <property type="match status" value="1"/>
</dbReference>
<reference evidence="2 3" key="1">
    <citation type="submission" date="2020-10" db="EMBL/GenBank/DDBJ databases">
        <title>Connecting structure to function with the recovery of over 1000 high-quality activated sludge metagenome-assembled genomes encoding full-length rRNA genes using long-read sequencing.</title>
        <authorList>
            <person name="Singleton C.M."/>
            <person name="Petriglieri F."/>
            <person name="Kristensen J.M."/>
            <person name="Kirkegaard R.H."/>
            <person name="Michaelsen T.Y."/>
            <person name="Andersen M.H."/>
            <person name="Karst S.M."/>
            <person name="Dueholm M.S."/>
            <person name="Nielsen P.H."/>
            <person name="Albertsen M."/>
        </authorList>
    </citation>
    <scope>NUCLEOTIDE SEQUENCE [LARGE SCALE GENOMIC DNA]</scope>
    <source>
        <strain evidence="2">AalE_18-Q3-R2-46_BAT3C.188</strain>
    </source>
</reference>
<proteinExistence type="predicted"/>
<comment type="caution">
    <text evidence="2">The sequence shown here is derived from an EMBL/GenBank/DDBJ whole genome shotgun (WGS) entry which is preliminary data.</text>
</comment>
<sequence>MSYGTQRRVEIARALALDPRLLLLDEPPPV</sequence>
<dbReference type="EMBL" id="JADIXZ010000007">
    <property type="protein sequence ID" value="MBK6302160.1"/>
    <property type="molecule type" value="Genomic_DNA"/>
</dbReference>
<evidence type="ECO:0000259" key="1">
    <source>
        <dbReference type="Pfam" id="PF00005"/>
    </source>
</evidence>
<organism evidence="2 3">
    <name type="scientific">Candidatus Phosphoribacter hodrii</name>
    <dbReference type="NCBI Taxonomy" id="2953743"/>
    <lineage>
        <taxon>Bacteria</taxon>
        <taxon>Bacillati</taxon>
        <taxon>Actinomycetota</taxon>
        <taxon>Actinomycetes</taxon>
        <taxon>Micrococcales</taxon>
        <taxon>Dermatophilaceae</taxon>
        <taxon>Candidatus Phosphoribacter</taxon>
    </lineage>
</organism>
<evidence type="ECO:0000313" key="2">
    <source>
        <dbReference type="EMBL" id="MBK6302160.1"/>
    </source>
</evidence>